<name>A0A9X8NW73_BACCE</name>
<reference evidence="7 8" key="1">
    <citation type="submission" date="2019-01" db="EMBL/GenBank/DDBJ databases">
        <title>Draft genome sequence of heavy metal resistant Bacillus cereus NWUAB01.</title>
        <authorList>
            <person name="Babalola O."/>
            <person name="Aremu B.R."/>
            <person name="Ayangbenro A.S."/>
        </authorList>
    </citation>
    <scope>NUCLEOTIDE SEQUENCE [LARGE SCALE GENOMIC DNA]</scope>
    <source>
        <strain evidence="7 8">NWUAB01</strain>
    </source>
</reference>
<keyword evidence="3 6" id="KW-0812">Transmembrane</keyword>
<accession>A0A9X8NW73</accession>
<feature type="transmembrane region" description="Helical" evidence="6">
    <location>
        <begin position="438"/>
        <end position="461"/>
    </location>
</feature>
<dbReference type="PANTHER" id="PTHR30250">
    <property type="entry name" value="PST FAMILY PREDICTED COLANIC ACID TRANSPORTER"/>
    <property type="match status" value="1"/>
</dbReference>
<feature type="transmembrane region" description="Helical" evidence="6">
    <location>
        <begin position="167"/>
        <end position="186"/>
    </location>
</feature>
<feature type="transmembrane region" description="Helical" evidence="6">
    <location>
        <begin position="380"/>
        <end position="401"/>
    </location>
</feature>
<feature type="transmembrane region" description="Helical" evidence="6">
    <location>
        <begin position="12"/>
        <end position="30"/>
    </location>
</feature>
<keyword evidence="5 6" id="KW-0472">Membrane</keyword>
<sequence length="478" mass="53888">MNKLISNYIYNTLYQVLILLIPIITIPYVSRVLGPEGVGINAYSLSIVQVFMLFAVLGIPLYGNRQVAAVKKGGREVTSRNFWDVYLIQLISSIVFVILYLVFVFFYVENNQLIFYIQLLMLIASMLDISWLFIGLEELKKVVVRNTIVRLVALILIFTFVNSKEDLALYVLINVLTNVFGQILMWTQAFKYINPFRFKDIDLFGHIKPVMLIFLPQVIIQLYVIVDRILLGVLVSEIEVGFYEQALKIVKITLSIVTSVSTVMLPRMAAEFAQGNLAKIRSYSNIVVRFVLCTTLPMTVGLAGVAPTFTTWFFGDGYEKVGILIVIMSPIIVLIGLSNIFGMQILIPIQKQNKLTVSVSVGAIISIIINLILVRYMASMGTAIATLIAEFTVVLVQLFFVKGFINYKKLTKYFVNYGTVSLLMGLIIYLIGMTFKGPILFVTVAQIGIGCFFYFGVLLLFKDEFLLGIINKVFRRKG</sequence>
<keyword evidence="2" id="KW-1003">Cell membrane</keyword>
<evidence type="ECO:0000313" key="7">
    <source>
        <dbReference type="EMBL" id="RWQ75259.1"/>
    </source>
</evidence>
<feature type="transmembrane region" description="Helical" evidence="6">
    <location>
        <begin position="286"/>
        <end position="309"/>
    </location>
</feature>
<feature type="transmembrane region" description="Helical" evidence="6">
    <location>
        <begin position="207"/>
        <end position="226"/>
    </location>
</feature>
<evidence type="ECO:0000256" key="5">
    <source>
        <dbReference type="ARBA" id="ARBA00023136"/>
    </source>
</evidence>
<organism evidence="7 8">
    <name type="scientific">Bacillus cereus</name>
    <dbReference type="NCBI Taxonomy" id="1396"/>
    <lineage>
        <taxon>Bacteria</taxon>
        <taxon>Bacillati</taxon>
        <taxon>Bacillota</taxon>
        <taxon>Bacilli</taxon>
        <taxon>Bacillales</taxon>
        <taxon>Bacillaceae</taxon>
        <taxon>Bacillus</taxon>
        <taxon>Bacillus cereus group</taxon>
    </lineage>
</organism>
<comment type="subcellular location">
    <subcellularLocation>
        <location evidence="1">Cell membrane</location>
        <topology evidence="1">Multi-pass membrane protein</topology>
    </subcellularLocation>
</comment>
<dbReference type="InterPro" id="IPR002797">
    <property type="entry name" value="Polysacc_synth"/>
</dbReference>
<evidence type="ECO:0000313" key="8">
    <source>
        <dbReference type="Proteomes" id="UP000253597"/>
    </source>
</evidence>
<feature type="transmembrane region" description="Helical" evidence="6">
    <location>
        <begin position="113"/>
        <end position="136"/>
    </location>
</feature>
<feature type="transmembrane region" description="Helical" evidence="6">
    <location>
        <begin position="355"/>
        <end position="374"/>
    </location>
</feature>
<dbReference type="RefSeq" id="WP_070179551.1">
    <property type="nucleotide sequence ID" value="NZ_NMYP01000036.1"/>
</dbReference>
<evidence type="ECO:0000256" key="1">
    <source>
        <dbReference type="ARBA" id="ARBA00004651"/>
    </source>
</evidence>
<evidence type="ECO:0000256" key="4">
    <source>
        <dbReference type="ARBA" id="ARBA00022989"/>
    </source>
</evidence>
<evidence type="ECO:0000256" key="2">
    <source>
        <dbReference type="ARBA" id="ARBA00022475"/>
    </source>
</evidence>
<feature type="transmembrane region" description="Helical" evidence="6">
    <location>
        <begin position="413"/>
        <end position="432"/>
    </location>
</feature>
<proteinExistence type="predicted"/>
<dbReference type="AlphaFoldDB" id="A0A9X8NW73"/>
<evidence type="ECO:0000256" key="3">
    <source>
        <dbReference type="ARBA" id="ARBA00022692"/>
    </source>
</evidence>
<dbReference type="PANTHER" id="PTHR30250:SF11">
    <property type="entry name" value="O-ANTIGEN TRANSPORTER-RELATED"/>
    <property type="match status" value="1"/>
</dbReference>
<dbReference type="EMBL" id="QNGD03000004">
    <property type="protein sequence ID" value="RWQ75259.1"/>
    <property type="molecule type" value="Genomic_DNA"/>
</dbReference>
<gene>
    <name evidence="7" type="ORF">DR116_0009610</name>
</gene>
<comment type="caution">
    <text evidence="7">The sequence shown here is derived from an EMBL/GenBank/DDBJ whole genome shotgun (WGS) entry which is preliminary data.</text>
</comment>
<feature type="transmembrane region" description="Helical" evidence="6">
    <location>
        <begin position="321"/>
        <end position="343"/>
    </location>
</feature>
<dbReference type="GO" id="GO:0005886">
    <property type="term" value="C:plasma membrane"/>
    <property type="evidence" value="ECO:0007669"/>
    <property type="project" value="UniProtKB-SubCell"/>
</dbReference>
<feature type="transmembrane region" description="Helical" evidence="6">
    <location>
        <begin position="83"/>
        <end position="107"/>
    </location>
</feature>
<feature type="transmembrane region" description="Helical" evidence="6">
    <location>
        <begin position="42"/>
        <end position="62"/>
    </location>
</feature>
<dbReference type="InterPro" id="IPR050833">
    <property type="entry name" value="Poly_Biosynth_Transport"/>
</dbReference>
<dbReference type="Proteomes" id="UP000253597">
    <property type="component" value="Unassembled WGS sequence"/>
</dbReference>
<protein>
    <submittedName>
        <fullName evidence="7">Flippase</fullName>
    </submittedName>
</protein>
<keyword evidence="4 6" id="KW-1133">Transmembrane helix</keyword>
<evidence type="ECO:0000256" key="6">
    <source>
        <dbReference type="SAM" id="Phobius"/>
    </source>
</evidence>
<dbReference type="Pfam" id="PF01943">
    <property type="entry name" value="Polysacc_synt"/>
    <property type="match status" value="1"/>
</dbReference>